<dbReference type="GO" id="GO:0003924">
    <property type="term" value="F:GTPase activity"/>
    <property type="evidence" value="ECO:0007669"/>
    <property type="project" value="InterPro"/>
</dbReference>
<dbReference type="InterPro" id="IPR031662">
    <property type="entry name" value="GTP-binding_2"/>
</dbReference>
<organism evidence="5 6">
    <name type="scientific">Methanobacterium spitsbergense</name>
    <dbReference type="NCBI Taxonomy" id="2874285"/>
    <lineage>
        <taxon>Archaea</taxon>
        <taxon>Methanobacteriati</taxon>
        <taxon>Methanobacteriota</taxon>
        <taxon>Methanomada group</taxon>
        <taxon>Methanobacteria</taxon>
        <taxon>Methanobacteriales</taxon>
        <taxon>Methanobacteriaceae</taxon>
        <taxon>Methanobacterium</taxon>
    </lineage>
</organism>
<evidence type="ECO:0000259" key="3">
    <source>
        <dbReference type="PROSITE" id="PS51710"/>
    </source>
</evidence>
<dbReference type="InterPro" id="IPR006073">
    <property type="entry name" value="GTP-bd"/>
</dbReference>
<accession>A0A8T5UQA4</accession>
<proteinExistence type="predicted"/>
<dbReference type="CDD" id="cd01896">
    <property type="entry name" value="DRG"/>
    <property type="match status" value="1"/>
</dbReference>
<evidence type="ECO:0000259" key="4">
    <source>
        <dbReference type="PROSITE" id="PS51880"/>
    </source>
</evidence>
<dbReference type="Pfam" id="PF16897">
    <property type="entry name" value="MMR_HSR1_Xtn"/>
    <property type="match status" value="1"/>
</dbReference>
<dbReference type="InterPro" id="IPR045001">
    <property type="entry name" value="DRG"/>
</dbReference>
<keyword evidence="6" id="KW-1185">Reference proteome</keyword>
<dbReference type="PROSITE" id="PS51710">
    <property type="entry name" value="G_OBG"/>
    <property type="match status" value="1"/>
</dbReference>
<dbReference type="Pfam" id="PF02824">
    <property type="entry name" value="TGS"/>
    <property type="match status" value="1"/>
</dbReference>
<feature type="domain" description="TGS" evidence="4">
    <location>
        <begin position="287"/>
        <end position="362"/>
    </location>
</feature>
<evidence type="ECO:0000256" key="1">
    <source>
        <dbReference type="ARBA" id="ARBA00022741"/>
    </source>
</evidence>
<keyword evidence="1" id="KW-0547">Nucleotide-binding</keyword>
<dbReference type="PANTHER" id="PTHR43127">
    <property type="entry name" value="DEVELOPMENTALLY-REGULATED GTP-BINDING PROTEIN 2"/>
    <property type="match status" value="1"/>
</dbReference>
<dbReference type="RefSeq" id="WP_223791561.1">
    <property type="nucleotide sequence ID" value="NZ_JAIOUQ010000009.1"/>
</dbReference>
<evidence type="ECO:0000313" key="6">
    <source>
        <dbReference type="Proteomes" id="UP000825933"/>
    </source>
</evidence>
<dbReference type="EMBL" id="JAIOUQ010000009">
    <property type="protein sequence ID" value="MBZ2165968.1"/>
    <property type="molecule type" value="Genomic_DNA"/>
</dbReference>
<dbReference type="AlphaFoldDB" id="A0A8T5UQA4"/>
<comment type="caution">
    <text evidence="5">The sequence shown here is derived from an EMBL/GenBank/DDBJ whole genome shotgun (WGS) entry which is preliminary data.</text>
</comment>
<dbReference type="SUPFAM" id="SSF52540">
    <property type="entry name" value="P-loop containing nucleoside triphosphate hydrolases"/>
    <property type="match status" value="1"/>
</dbReference>
<dbReference type="Proteomes" id="UP000825933">
    <property type="component" value="Unassembled WGS sequence"/>
</dbReference>
<dbReference type="InterPro" id="IPR031167">
    <property type="entry name" value="G_OBG"/>
</dbReference>
<dbReference type="InterPro" id="IPR004095">
    <property type="entry name" value="TGS"/>
</dbReference>
<feature type="domain" description="OBG-type G" evidence="3">
    <location>
        <begin position="62"/>
        <end position="287"/>
    </location>
</feature>
<dbReference type="NCBIfam" id="TIGR00231">
    <property type="entry name" value="small_GTP"/>
    <property type="match status" value="1"/>
</dbReference>
<dbReference type="Gene3D" id="6.10.140.1070">
    <property type="match status" value="2"/>
</dbReference>
<dbReference type="PROSITE" id="PS51880">
    <property type="entry name" value="TGS"/>
    <property type="match status" value="1"/>
</dbReference>
<dbReference type="InterPro" id="IPR012675">
    <property type="entry name" value="Beta-grasp_dom_sf"/>
</dbReference>
<dbReference type="InterPro" id="IPR005225">
    <property type="entry name" value="Small_GTP-bd"/>
</dbReference>
<dbReference type="GO" id="GO:0005525">
    <property type="term" value="F:GTP binding"/>
    <property type="evidence" value="ECO:0007669"/>
    <property type="project" value="UniProtKB-KW"/>
</dbReference>
<dbReference type="Pfam" id="PF01926">
    <property type="entry name" value="MMR_HSR1"/>
    <property type="match status" value="1"/>
</dbReference>
<dbReference type="SUPFAM" id="SSF81271">
    <property type="entry name" value="TGS-like"/>
    <property type="match status" value="1"/>
</dbReference>
<name>A0A8T5UQA4_9EURY</name>
<evidence type="ECO:0000256" key="2">
    <source>
        <dbReference type="ARBA" id="ARBA00023134"/>
    </source>
</evidence>
<dbReference type="PRINTS" id="PR00326">
    <property type="entry name" value="GTP1OBG"/>
</dbReference>
<dbReference type="FunFam" id="3.10.20.30:FF:000003">
    <property type="entry name" value="Developmentally-regulated GTP-binding protein 1"/>
    <property type="match status" value="1"/>
</dbReference>
<reference evidence="6" key="1">
    <citation type="journal article" date="2022" name="Microbiol. Resour. Announc.">
        <title>Draft Genome Sequence of a Methanogenic Archaeon from West Spitsbergen Permafrost.</title>
        <authorList>
            <person name="Trubitsyn V."/>
            <person name="Rivkina E."/>
            <person name="Shcherbakova V."/>
        </authorList>
    </citation>
    <scope>NUCLEOTIDE SEQUENCE [LARGE SCALE GENOMIC DNA]</scope>
    <source>
        <strain evidence="6">VT</strain>
    </source>
</reference>
<keyword evidence="2" id="KW-0342">GTP-binding</keyword>
<dbReference type="CDD" id="cd01666">
    <property type="entry name" value="TGS_DRG"/>
    <property type="match status" value="1"/>
</dbReference>
<dbReference type="InterPro" id="IPR027417">
    <property type="entry name" value="P-loop_NTPase"/>
</dbReference>
<evidence type="ECO:0000313" key="5">
    <source>
        <dbReference type="EMBL" id="MBZ2165968.1"/>
    </source>
</evidence>
<protein>
    <submittedName>
        <fullName evidence="5">GTP-binding protein</fullName>
    </submittedName>
</protein>
<dbReference type="Gene3D" id="3.10.20.30">
    <property type="match status" value="1"/>
</dbReference>
<gene>
    <name evidence="5" type="ORF">K8N75_07955</name>
</gene>
<sequence>MAIEDRIREIEEEIKKTPYNKATSHHIGKLKAKLSKLKEDALARSSSGGKGRGFHVKKSGDSTVVLLGFPSVGKSTILNQLTNADSKIGAYEFTTLDIVPGVMEYRGAKIQILDIPGIITGASRGKGRGREILSVARNADFILMVLDVFNPQHLKVILEELRNIGIRANERPPDVTVKQTKMGGLHILSTVPLTKIDEKTIRSILNEYGIHSADVLIREDVTVDRFIDSMDPSCIYVPMLVVLNKIDLADKEYLEKLKLEMPEAILIAADKGINTEELKDEIFERLELIRLYLKPQGRKADLEEPMIIRKGSTIADVAAKLHRDFIKNFRHAKVWGTSVKFPGQKVGLDHVLNDKDVLRLIIRK</sequence>
<dbReference type="InterPro" id="IPR012676">
    <property type="entry name" value="TGS-like"/>
</dbReference>